<dbReference type="InParanoid" id="A0A165T247"/>
<comment type="similarity">
    <text evidence="2">Belongs to the MSOX/MTOX family.</text>
</comment>
<dbReference type="AlphaFoldDB" id="A0A165T247"/>
<keyword evidence="5" id="KW-0560">Oxidoreductase</keyword>
<dbReference type="FunCoup" id="A0A165T247">
    <property type="interactions" value="83"/>
</dbReference>
<keyword evidence="3" id="KW-0285">Flavoprotein</keyword>
<dbReference type="GO" id="GO:0051698">
    <property type="term" value="F:saccharopine oxidase activity"/>
    <property type="evidence" value="ECO:0007669"/>
    <property type="project" value="TreeGrafter"/>
</dbReference>
<name>A0A165T247_9AGAM</name>
<dbReference type="Gene3D" id="3.30.9.10">
    <property type="entry name" value="D-Amino Acid Oxidase, subunit A, domain 2"/>
    <property type="match status" value="1"/>
</dbReference>
<evidence type="ECO:0000256" key="3">
    <source>
        <dbReference type="ARBA" id="ARBA00022630"/>
    </source>
</evidence>
<dbReference type="InterPro" id="IPR036188">
    <property type="entry name" value="FAD/NAD-bd_sf"/>
</dbReference>
<sequence>MAATSIDKSERILVVGAGTFGLSTAFHLVERGYNNVICMDRWEVPSKSSAGWDISKIARTEYFNPIYTRIAHESLDAWRDVEPFASAKLFHQTGWLHMNPSDMSTAAAERFERGLENTRQYGDGSQIEYLTDENAIKAKCSLLTGDLKGWRGIFNGNAGWVEAKRSMEVLGEYCVQHGVKFISGPSGVMAEFIRDPQTNAVIGVQAEDGTQHHADRIILSAGAWSESLLDFEGQVFSGAYELAHIQLSEEERERYSSLPVLHAPNKGYCFPPTQDGIFKIASLTYTQTNYTTLNGRLVSVPRDRSLNPTDTLSEEGIAGCRKIAQACLPELGDRPLVYSAMCWDTESIDFNWIVSPQYVWFHFELVSSVQASAIKFSPSSPSTLYIATAGSGHSFLVIGKYVCDCLEGKLPENLRETWRWRPDKVGDAPRVNRVDIKDLHGWRHDGKCEKQG</sequence>
<keyword evidence="6" id="KW-0812">Transmembrane</keyword>
<feature type="transmembrane region" description="Helical" evidence="6">
    <location>
        <begin position="12"/>
        <end position="29"/>
    </location>
</feature>
<dbReference type="PANTHER" id="PTHR10961">
    <property type="entry name" value="PEROXISOMAL SARCOSINE OXIDASE"/>
    <property type="match status" value="1"/>
</dbReference>
<dbReference type="InterPro" id="IPR006076">
    <property type="entry name" value="FAD-dep_OxRdtase"/>
</dbReference>
<evidence type="ECO:0000256" key="2">
    <source>
        <dbReference type="ARBA" id="ARBA00010989"/>
    </source>
</evidence>
<dbReference type="GO" id="GO:0050660">
    <property type="term" value="F:flavin adenine dinucleotide binding"/>
    <property type="evidence" value="ECO:0007669"/>
    <property type="project" value="InterPro"/>
</dbReference>
<reference evidence="8 9" key="1">
    <citation type="journal article" date="2016" name="Mol. Biol. Evol.">
        <title>Comparative Genomics of Early-Diverging Mushroom-Forming Fungi Provides Insights into the Origins of Lignocellulose Decay Capabilities.</title>
        <authorList>
            <person name="Nagy L.G."/>
            <person name="Riley R."/>
            <person name="Tritt A."/>
            <person name="Adam C."/>
            <person name="Daum C."/>
            <person name="Floudas D."/>
            <person name="Sun H."/>
            <person name="Yadav J.S."/>
            <person name="Pangilinan J."/>
            <person name="Larsson K.H."/>
            <person name="Matsuura K."/>
            <person name="Barry K."/>
            <person name="Labutti K."/>
            <person name="Kuo R."/>
            <person name="Ohm R.A."/>
            <person name="Bhattacharya S.S."/>
            <person name="Shirouzu T."/>
            <person name="Yoshinaga Y."/>
            <person name="Martin F.M."/>
            <person name="Grigoriev I.V."/>
            <person name="Hibbett D.S."/>
        </authorList>
    </citation>
    <scope>NUCLEOTIDE SEQUENCE [LARGE SCALE GENOMIC DNA]</scope>
    <source>
        <strain evidence="8 9">HHB14362 ss-1</strain>
    </source>
</reference>
<keyword evidence="9" id="KW-1185">Reference proteome</keyword>
<evidence type="ECO:0000259" key="7">
    <source>
        <dbReference type="Pfam" id="PF01266"/>
    </source>
</evidence>
<dbReference type="InterPro" id="IPR045170">
    <property type="entry name" value="MTOX"/>
</dbReference>
<organism evidence="8 9">
    <name type="scientific">Neolentinus lepideus HHB14362 ss-1</name>
    <dbReference type="NCBI Taxonomy" id="1314782"/>
    <lineage>
        <taxon>Eukaryota</taxon>
        <taxon>Fungi</taxon>
        <taxon>Dikarya</taxon>
        <taxon>Basidiomycota</taxon>
        <taxon>Agaricomycotina</taxon>
        <taxon>Agaricomycetes</taxon>
        <taxon>Gloeophyllales</taxon>
        <taxon>Gloeophyllaceae</taxon>
        <taxon>Neolentinus</taxon>
    </lineage>
</organism>
<dbReference type="Gene3D" id="3.50.50.60">
    <property type="entry name" value="FAD/NAD(P)-binding domain"/>
    <property type="match status" value="1"/>
</dbReference>
<proteinExistence type="inferred from homology"/>
<evidence type="ECO:0000313" key="9">
    <source>
        <dbReference type="Proteomes" id="UP000076761"/>
    </source>
</evidence>
<keyword evidence="4" id="KW-0274">FAD</keyword>
<protein>
    <submittedName>
        <fullName evidence="8">Fructosyl amino acid oxidase</fullName>
    </submittedName>
</protein>
<evidence type="ECO:0000256" key="1">
    <source>
        <dbReference type="ARBA" id="ARBA00001974"/>
    </source>
</evidence>
<evidence type="ECO:0000256" key="5">
    <source>
        <dbReference type="ARBA" id="ARBA00023002"/>
    </source>
</evidence>
<evidence type="ECO:0000256" key="6">
    <source>
        <dbReference type="SAM" id="Phobius"/>
    </source>
</evidence>
<keyword evidence="6" id="KW-0472">Membrane</keyword>
<dbReference type="GO" id="GO:0008115">
    <property type="term" value="F:sarcosine oxidase activity"/>
    <property type="evidence" value="ECO:0007669"/>
    <property type="project" value="TreeGrafter"/>
</dbReference>
<dbReference type="STRING" id="1314782.A0A165T247"/>
<comment type="cofactor">
    <cofactor evidence="1">
        <name>FAD</name>
        <dbReference type="ChEBI" id="CHEBI:57692"/>
    </cofactor>
</comment>
<dbReference type="Proteomes" id="UP000076761">
    <property type="component" value="Unassembled WGS sequence"/>
</dbReference>
<gene>
    <name evidence="8" type="ORF">NEOLEDRAFT_1091425</name>
</gene>
<dbReference type="OrthoDB" id="2219495at2759"/>
<keyword evidence="6" id="KW-1133">Transmembrane helix</keyword>
<evidence type="ECO:0000256" key="4">
    <source>
        <dbReference type="ARBA" id="ARBA00022827"/>
    </source>
</evidence>
<dbReference type="SUPFAM" id="SSF51905">
    <property type="entry name" value="FAD/NAD(P)-binding domain"/>
    <property type="match status" value="1"/>
</dbReference>
<feature type="domain" description="FAD dependent oxidoreductase" evidence="7">
    <location>
        <begin position="11"/>
        <end position="395"/>
    </location>
</feature>
<accession>A0A165T247</accession>
<dbReference type="Pfam" id="PF01266">
    <property type="entry name" value="DAO"/>
    <property type="match status" value="1"/>
</dbReference>
<dbReference type="EMBL" id="KV425568">
    <property type="protein sequence ID" value="KZT26022.1"/>
    <property type="molecule type" value="Genomic_DNA"/>
</dbReference>
<evidence type="ECO:0000313" key="8">
    <source>
        <dbReference type="EMBL" id="KZT26022.1"/>
    </source>
</evidence>
<dbReference type="PANTHER" id="PTHR10961:SF26">
    <property type="entry name" value="L-SACCHAROPINE OXIDASE"/>
    <property type="match status" value="1"/>
</dbReference>